<sequence>MLANRHRLAVGGYSMIGWTTQTRKPRIALDIGEEAVHFDNPLLPLTRSELALPITTANNLFGAMTIQSTQQGAFDEEDILVLQSIADSLAIALEKEQAFERTQKALDEIRILNKAYIQQAWGSTLETYGDLNLTYENPDITLSPTDEVKTVKVPLYLRDEVIGEISLEIVGNDMSNEQVEFLNSVSTQTTIALENARLLEETQRSAAKEQKLNDLSEQFSRSLTIEEILKTAVVEFGKLPSVSEASISLLPPEDFDSRPSLKQPAR</sequence>
<name>A0A644ZG56_9ZZZZ</name>
<gene>
    <name evidence="2" type="ORF">SDC9_86331</name>
</gene>
<evidence type="ECO:0000259" key="1">
    <source>
        <dbReference type="Pfam" id="PF13185"/>
    </source>
</evidence>
<evidence type="ECO:0000313" key="2">
    <source>
        <dbReference type="EMBL" id="MPM39697.1"/>
    </source>
</evidence>
<dbReference type="SUPFAM" id="SSF55781">
    <property type="entry name" value="GAF domain-like"/>
    <property type="match status" value="2"/>
</dbReference>
<dbReference type="AlphaFoldDB" id="A0A644ZG56"/>
<protein>
    <recommendedName>
        <fullName evidence="1">GAF domain-containing protein</fullName>
    </recommendedName>
</protein>
<proteinExistence type="predicted"/>
<dbReference type="Pfam" id="PF13185">
    <property type="entry name" value="GAF_2"/>
    <property type="match status" value="1"/>
</dbReference>
<comment type="caution">
    <text evidence="2">The sequence shown here is derived from an EMBL/GenBank/DDBJ whole genome shotgun (WGS) entry which is preliminary data.</text>
</comment>
<feature type="domain" description="GAF" evidence="1">
    <location>
        <begin position="13"/>
        <end position="94"/>
    </location>
</feature>
<reference evidence="2" key="1">
    <citation type="submission" date="2019-08" db="EMBL/GenBank/DDBJ databases">
        <authorList>
            <person name="Kucharzyk K."/>
            <person name="Murdoch R.W."/>
            <person name="Higgins S."/>
            <person name="Loffler F."/>
        </authorList>
    </citation>
    <scope>NUCLEOTIDE SEQUENCE</scope>
</reference>
<dbReference type="Gene3D" id="3.30.450.40">
    <property type="match status" value="2"/>
</dbReference>
<accession>A0A644ZG56</accession>
<dbReference type="EMBL" id="VSSQ01008738">
    <property type="protein sequence ID" value="MPM39697.1"/>
    <property type="molecule type" value="Genomic_DNA"/>
</dbReference>
<organism evidence="2">
    <name type="scientific">bioreactor metagenome</name>
    <dbReference type="NCBI Taxonomy" id="1076179"/>
    <lineage>
        <taxon>unclassified sequences</taxon>
        <taxon>metagenomes</taxon>
        <taxon>ecological metagenomes</taxon>
    </lineage>
</organism>
<dbReference type="InterPro" id="IPR029016">
    <property type="entry name" value="GAF-like_dom_sf"/>
</dbReference>
<dbReference type="InterPro" id="IPR003018">
    <property type="entry name" value="GAF"/>
</dbReference>